<organism evidence="1 2">
    <name type="scientific">Gigaspora margarita</name>
    <dbReference type="NCBI Taxonomy" id="4874"/>
    <lineage>
        <taxon>Eukaryota</taxon>
        <taxon>Fungi</taxon>
        <taxon>Fungi incertae sedis</taxon>
        <taxon>Mucoromycota</taxon>
        <taxon>Glomeromycotina</taxon>
        <taxon>Glomeromycetes</taxon>
        <taxon>Diversisporales</taxon>
        <taxon>Gigasporaceae</taxon>
        <taxon>Gigaspora</taxon>
    </lineage>
</organism>
<evidence type="ECO:0000313" key="2">
    <source>
        <dbReference type="Proteomes" id="UP000789901"/>
    </source>
</evidence>
<keyword evidence="2" id="KW-1185">Reference proteome</keyword>
<gene>
    <name evidence="1" type="ORF">GMARGA_LOCUS6385</name>
</gene>
<sequence length="80" mass="9616">MTYALKKLVLLDDKNKNINSKKEKAEKYEPDIAKKERSYIVQEDKDELSIVKINKNYINIEEKEALIEQYRQIRKETQNI</sequence>
<protein>
    <submittedName>
        <fullName evidence="1">5002_t:CDS:1</fullName>
    </submittedName>
</protein>
<dbReference type="Proteomes" id="UP000789901">
    <property type="component" value="Unassembled WGS sequence"/>
</dbReference>
<dbReference type="EMBL" id="CAJVQB010002882">
    <property type="protein sequence ID" value="CAG8590502.1"/>
    <property type="molecule type" value="Genomic_DNA"/>
</dbReference>
<comment type="caution">
    <text evidence="1">The sequence shown here is derived from an EMBL/GenBank/DDBJ whole genome shotgun (WGS) entry which is preliminary data.</text>
</comment>
<accession>A0ABN7UI93</accession>
<name>A0ABN7UI93_GIGMA</name>
<proteinExistence type="predicted"/>
<reference evidence="1 2" key="1">
    <citation type="submission" date="2021-06" db="EMBL/GenBank/DDBJ databases">
        <authorList>
            <person name="Kallberg Y."/>
            <person name="Tangrot J."/>
            <person name="Rosling A."/>
        </authorList>
    </citation>
    <scope>NUCLEOTIDE SEQUENCE [LARGE SCALE GENOMIC DNA]</scope>
    <source>
        <strain evidence="1 2">120-4 pot B 10/14</strain>
    </source>
</reference>
<evidence type="ECO:0000313" key="1">
    <source>
        <dbReference type="EMBL" id="CAG8590502.1"/>
    </source>
</evidence>
<feature type="non-terminal residue" evidence="1">
    <location>
        <position position="80"/>
    </location>
</feature>